<name>A0A9P6EVK8_9FUNG</name>
<evidence type="ECO:0000313" key="2">
    <source>
        <dbReference type="EMBL" id="KAF9535955.1"/>
    </source>
</evidence>
<organism evidence="2 3">
    <name type="scientific">Mortierella hygrophila</name>
    <dbReference type="NCBI Taxonomy" id="979708"/>
    <lineage>
        <taxon>Eukaryota</taxon>
        <taxon>Fungi</taxon>
        <taxon>Fungi incertae sedis</taxon>
        <taxon>Mucoromycota</taxon>
        <taxon>Mortierellomycotina</taxon>
        <taxon>Mortierellomycetes</taxon>
        <taxon>Mortierellales</taxon>
        <taxon>Mortierellaceae</taxon>
        <taxon>Mortierella</taxon>
    </lineage>
</organism>
<protein>
    <submittedName>
        <fullName evidence="2">Uncharacterized protein</fullName>
    </submittedName>
</protein>
<sequence length="91" mass="10691">MEKDKVVYLEDIINEDRSHTRPWKEVARSYGIKGDRVWFAAVCQAVSEFPQIEVNRVEEHEEENQGNACETQEDAEEEEVVLWEFGSEDEE</sequence>
<gene>
    <name evidence="2" type="ORF">EC957_001310</name>
</gene>
<comment type="caution">
    <text evidence="2">The sequence shown here is derived from an EMBL/GenBank/DDBJ whole genome shotgun (WGS) entry which is preliminary data.</text>
</comment>
<evidence type="ECO:0000313" key="3">
    <source>
        <dbReference type="Proteomes" id="UP000723463"/>
    </source>
</evidence>
<feature type="non-terminal residue" evidence="2">
    <location>
        <position position="91"/>
    </location>
</feature>
<dbReference type="AlphaFoldDB" id="A0A9P6EVK8"/>
<reference evidence="2" key="1">
    <citation type="journal article" date="2020" name="Fungal Divers.">
        <title>Resolving the Mortierellaceae phylogeny through synthesis of multi-gene phylogenetics and phylogenomics.</title>
        <authorList>
            <person name="Vandepol N."/>
            <person name="Liber J."/>
            <person name="Desiro A."/>
            <person name="Na H."/>
            <person name="Kennedy M."/>
            <person name="Barry K."/>
            <person name="Grigoriev I.V."/>
            <person name="Miller A.N."/>
            <person name="O'Donnell K."/>
            <person name="Stajich J.E."/>
            <person name="Bonito G."/>
        </authorList>
    </citation>
    <scope>NUCLEOTIDE SEQUENCE</scope>
    <source>
        <strain evidence="2">NRRL 2591</strain>
    </source>
</reference>
<feature type="region of interest" description="Disordered" evidence="1">
    <location>
        <begin position="58"/>
        <end position="78"/>
    </location>
</feature>
<accession>A0A9P6EVK8</accession>
<proteinExistence type="predicted"/>
<dbReference type="Proteomes" id="UP000723463">
    <property type="component" value="Unassembled WGS sequence"/>
</dbReference>
<evidence type="ECO:0000256" key="1">
    <source>
        <dbReference type="SAM" id="MobiDB-lite"/>
    </source>
</evidence>
<keyword evidence="3" id="KW-1185">Reference proteome</keyword>
<dbReference type="EMBL" id="JAAAXW010001221">
    <property type="protein sequence ID" value="KAF9535955.1"/>
    <property type="molecule type" value="Genomic_DNA"/>
</dbReference>